<dbReference type="Proteomes" id="UP001460270">
    <property type="component" value="Unassembled WGS sequence"/>
</dbReference>
<organism evidence="2 3">
    <name type="scientific">Mugilogobius chulae</name>
    <name type="common">yellowstripe goby</name>
    <dbReference type="NCBI Taxonomy" id="88201"/>
    <lineage>
        <taxon>Eukaryota</taxon>
        <taxon>Metazoa</taxon>
        <taxon>Chordata</taxon>
        <taxon>Craniata</taxon>
        <taxon>Vertebrata</taxon>
        <taxon>Euteleostomi</taxon>
        <taxon>Actinopterygii</taxon>
        <taxon>Neopterygii</taxon>
        <taxon>Teleostei</taxon>
        <taxon>Neoteleostei</taxon>
        <taxon>Acanthomorphata</taxon>
        <taxon>Gobiaria</taxon>
        <taxon>Gobiiformes</taxon>
        <taxon>Gobioidei</taxon>
        <taxon>Gobiidae</taxon>
        <taxon>Gobionellinae</taxon>
        <taxon>Mugilogobius</taxon>
    </lineage>
</organism>
<proteinExistence type="predicted"/>
<evidence type="ECO:0000313" key="3">
    <source>
        <dbReference type="Proteomes" id="UP001460270"/>
    </source>
</evidence>
<dbReference type="EMBL" id="JBBPFD010000017">
    <property type="protein sequence ID" value="KAK7891088.1"/>
    <property type="molecule type" value="Genomic_DNA"/>
</dbReference>
<sequence>MPFMDTGQQAVGEKLVMILQRRCYCQRREKREKGILILKEESSTDSEAGVMSDSTGESPAIRSPTPLPLPPSPLPATPGPPSVSVSEGATSETPRTPSRQMQRKRGHDQSAIVAALHEMQAEDRQQQDLDRIQRDKHLDRLLTEAREAREHEDAIRRETAAFNQSFLAVLGKLAEAIGRQHH</sequence>
<feature type="region of interest" description="Disordered" evidence="1">
    <location>
        <begin position="36"/>
        <end position="109"/>
    </location>
</feature>
<name>A0AAW0N387_9GOBI</name>
<evidence type="ECO:0000313" key="2">
    <source>
        <dbReference type="EMBL" id="KAK7891088.1"/>
    </source>
</evidence>
<protein>
    <submittedName>
        <fullName evidence="2">Uncharacterized protein</fullName>
    </submittedName>
</protein>
<gene>
    <name evidence="2" type="ORF">WMY93_023051</name>
</gene>
<dbReference type="AlphaFoldDB" id="A0AAW0N387"/>
<accession>A0AAW0N387</accession>
<feature type="compositionally biased region" description="Polar residues" evidence="1">
    <location>
        <begin position="83"/>
        <end position="100"/>
    </location>
</feature>
<reference evidence="3" key="1">
    <citation type="submission" date="2024-04" db="EMBL/GenBank/DDBJ databases">
        <title>Salinicola lusitanus LLJ914,a marine bacterium isolated from the Okinawa Trough.</title>
        <authorList>
            <person name="Li J."/>
        </authorList>
    </citation>
    <scope>NUCLEOTIDE SEQUENCE [LARGE SCALE GENOMIC DNA]</scope>
</reference>
<comment type="caution">
    <text evidence="2">The sequence shown here is derived from an EMBL/GenBank/DDBJ whole genome shotgun (WGS) entry which is preliminary data.</text>
</comment>
<keyword evidence="3" id="KW-1185">Reference proteome</keyword>
<feature type="compositionally biased region" description="Pro residues" evidence="1">
    <location>
        <begin position="65"/>
        <end position="81"/>
    </location>
</feature>
<evidence type="ECO:0000256" key="1">
    <source>
        <dbReference type="SAM" id="MobiDB-lite"/>
    </source>
</evidence>